<reference evidence="2" key="1">
    <citation type="submission" date="2015-01" db="EMBL/GenBank/DDBJ databases">
        <authorList>
            <person name="Aksoy S."/>
            <person name="Warren W."/>
            <person name="Wilson R.K."/>
        </authorList>
    </citation>
    <scope>NUCLEOTIDE SEQUENCE [LARGE SCALE GENOMIC DNA]</scope>
    <source>
        <strain evidence="2">IAEA</strain>
    </source>
</reference>
<sequence>MSSRLKLFNLKITDRYLNFIIRYKLHKILFMSNISRFSLLEASRRRTPQANNVATQNLFPFKAIAVYISAIVLEFKSHEMAVINANPQTQQIRNYRGILVVDVDKDYVGKRVLKSYAVQDIIKKESFGLVKVDALNLDAVYALAKHFEVPLIGVSPFGTDFIIDDLMGKASPLAYAQLHRLGFTEYMSFSQRLQNMHWSIIGHVHNYWAHVPKQQQLVTKYLPYITSDLWKGKYVPIFL</sequence>
<dbReference type="Proteomes" id="UP000092460">
    <property type="component" value="Unassembled WGS sequence"/>
</dbReference>
<organism evidence="1 2">
    <name type="scientific">Glossina palpalis gambiensis</name>
    <dbReference type="NCBI Taxonomy" id="67801"/>
    <lineage>
        <taxon>Eukaryota</taxon>
        <taxon>Metazoa</taxon>
        <taxon>Ecdysozoa</taxon>
        <taxon>Arthropoda</taxon>
        <taxon>Hexapoda</taxon>
        <taxon>Insecta</taxon>
        <taxon>Pterygota</taxon>
        <taxon>Neoptera</taxon>
        <taxon>Endopterygota</taxon>
        <taxon>Diptera</taxon>
        <taxon>Brachycera</taxon>
        <taxon>Muscomorpha</taxon>
        <taxon>Hippoboscoidea</taxon>
        <taxon>Glossinidae</taxon>
        <taxon>Glossina</taxon>
    </lineage>
</organism>
<keyword evidence="2" id="KW-1185">Reference proteome</keyword>
<evidence type="ECO:0000313" key="2">
    <source>
        <dbReference type="Proteomes" id="UP000092460"/>
    </source>
</evidence>
<dbReference type="EMBL" id="JXJN01002621">
    <property type="status" value="NOT_ANNOTATED_CDS"/>
    <property type="molecule type" value="Genomic_DNA"/>
</dbReference>
<dbReference type="VEuPathDB" id="VectorBase:GPPI006406"/>
<accession>A0A1B0ARZ8</accession>
<reference evidence="1" key="2">
    <citation type="submission" date="2020-05" db="UniProtKB">
        <authorList>
            <consortium name="EnsemblMetazoa"/>
        </authorList>
    </citation>
    <scope>IDENTIFICATION</scope>
    <source>
        <strain evidence="1">IAEA</strain>
    </source>
</reference>
<evidence type="ECO:0000313" key="1">
    <source>
        <dbReference type="EnsemblMetazoa" id="GPPI006406-PA"/>
    </source>
</evidence>
<protein>
    <submittedName>
        <fullName evidence="1">Uncharacterized protein</fullName>
    </submittedName>
</protein>
<name>A0A1B0ARZ8_9MUSC</name>
<dbReference type="SUPFAM" id="SSF53756">
    <property type="entry name" value="UDP-Glycosyltransferase/glycogen phosphorylase"/>
    <property type="match status" value="1"/>
</dbReference>
<dbReference type="AlphaFoldDB" id="A0A1B0ARZ8"/>
<proteinExistence type="predicted"/>
<dbReference type="EnsemblMetazoa" id="GPPI006406-RA">
    <property type="protein sequence ID" value="GPPI006406-PA"/>
    <property type="gene ID" value="GPPI006406"/>
</dbReference>
<dbReference type="STRING" id="67801.A0A1B0ARZ8"/>